<feature type="binding site" evidence="5">
    <location>
        <position position="288"/>
    </location>
    <ligand>
        <name>Zn(2+)</name>
        <dbReference type="ChEBI" id="CHEBI:29105"/>
    </ligand>
</feature>
<dbReference type="GO" id="GO:0005737">
    <property type="term" value="C:cytoplasm"/>
    <property type="evidence" value="ECO:0007669"/>
    <property type="project" value="UniProtKB-SubCell"/>
</dbReference>
<keyword evidence="8" id="KW-1185">Reference proteome</keyword>
<dbReference type="Pfam" id="PF01702">
    <property type="entry name" value="TGT"/>
    <property type="match status" value="1"/>
</dbReference>
<evidence type="ECO:0000259" key="6">
    <source>
        <dbReference type="Pfam" id="PF01702"/>
    </source>
</evidence>
<dbReference type="PANTHER" id="PTHR46064">
    <property type="entry name" value="QUEUINE TRNA-RIBOSYLTRANSFERASE ACCESSORY SUBUNIT 2"/>
    <property type="match status" value="1"/>
</dbReference>
<dbReference type="Proteomes" id="UP000326924">
    <property type="component" value="Unassembled WGS sequence"/>
</dbReference>
<comment type="function">
    <text evidence="5">Non-catalytic subunit of the queuine tRNA-ribosyltransferase (TGT) that catalyzes the base-exchange of a guanine (G) residue with queuine (Q) at position 34 (anticodon wobble position) in tRNAs with GU(N) anticodons (tRNA-Asp, -Asn, -His and -Tyr), resulting in the hypermodified nucleoside queuosine (7-(((4,5-cis-dihydroxy-2-cyclopenten-1-yl)amino)methyl)-7-deazaguanosine).</text>
</comment>
<evidence type="ECO:0000256" key="1">
    <source>
        <dbReference type="ARBA" id="ARBA00022490"/>
    </source>
</evidence>
<keyword evidence="4 5" id="KW-0862">Zinc</keyword>
<dbReference type="GO" id="GO:0006400">
    <property type="term" value="P:tRNA modification"/>
    <property type="evidence" value="ECO:0007669"/>
    <property type="project" value="InterPro"/>
</dbReference>
<dbReference type="EMBL" id="VXIS01000320">
    <property type="protein sequence ID" value="KAA8894680.1"/>
    <property type="molecule type" value="Genomic_DNA"/>
</dbReference>
<dbReference type="OrthoDB" id="27601at2759"/>
<keyword evidence="3 5" id="KW-0479">Metal-binding</keyword>
<dbReference type="PANTHER" id="PTHR46064:SF1">
    <property type="entry name" value="QUEUINE TRNA-RIBOSYLTRANSFERASE ACCESSORY SUBUNIT 2"/>
    <property type="match status" value="1"/>
</dbReference>
<dbReference type="InParanoid" id="A0A5J5EH11"/>
<dbReference type="GO" id="GO:0046872">
    <property type="term" value="F:metal ion binding"/>
    <property type="evidence" value="ECO:0007669"/>
    <property type="project" value="UniProtKB-KW"/>
</dbReference>
<dbReference type="Gene3D" id="3.20.20.105">
    <property type="entry name" value="Queuine tRNA-ribosyltransferase-like"/>
    <property type="match status" value="1"/>
</dbReference>
<evidence type="ECO:0000313" key="8">
    <source>
        <dbReference type="Proteomes" id="UP000326924"/>
    </source>
</evidence>
<name>A0A5J5EH11_9PEZI</name>
<dbReference type="HAMAP" id="MF_03043">
    <property type="entry name" value="QTRT2"/>
    <property type="match status" value="1"/>
</dbReference>
<proteinExistence type="inferred from homology"/>
<keyword evidence="2 5" id="KW-0819">tRNA processing</keyword>
<feature type="binding site" evidence="5">
    <location>
        <position position="285"/>
    </location>
    <ligand>
        <name>Zn(2+)</name>
        <dbReference type="ChEBI" id="CHEBI:29105"/>
    </ligand>
</feature>
<evidence type="ECO:0000256" key="3">
    <source>
        <dbReference type="ARBA" id="ARBA00022723"/>
    </source>
</evidence>
<comment type="cofactor">
    <cofactor evidence="5">
        <name>Zn(2+)</name>
        <dbReference type="ChEBI" id="CHEBI:29105"/>
    </cofactor>
    <text evidence="5">Binds 1 zinc ion per subunit.</text>
</comment>
<evidence type="ECO:0000256" key="4">
    <source>
        <dbReference type="ARBA" id="ARBA00022833"/>
    </source>
</evidence>
<evidence type="ECO:0000256" key="5">
    <source>
        <dbReference type="HAMAP-Rule" id="MF_03043"/>
    </source>
</evidence>
<comment type="caution">
    <text evidence="7">The sequence shown here is derived from an EMBL/GenBank/DDBJ whole genome shotgun (WGS) entry which is preliminary data.</text>
</comment>
<keyword evidence="1 5" id="KW-0963">Cytoplasm</keyword>
<dbReference type="InterPro" id="IPR050852">
    <property type="entry name" value="Queuine_tRNA-ribosyltrfase"/>
</dbReference>
<dbReference type="InterPro" id="IPR028592">
    <property type="entry name" value="QTRTD1"/>
</dbReference>
<dbReference type="SUPFAM" id="SSF51713">
    <property type="entry name" value="tRNA-guanine transglycosylase"/>
    <property type="match status" value="1"/>
</dbReference>
<sequence>MDTPTFIAPSSRGVVPHLSMDNLRDHTDISGAYVALEDFVEKGIPHSPVFQQPGPLRSFTSQPSSSFMVLGARRCPPVPAPAINTDHSISILTSMGFRELEVNDFISSTAQLQPDVVIGMVDIPAARAGKNRVPKMVDRTELWLEALLRETSSNGTPTFAPILPVELELQTLYLQSIEDNAEQLAGLAFYDSMLVPDMPAALQGLPRLALDDAGDPRKLLQGVARGVDVFTAVFALEATDAGIELEFEFPGTPLEQGVRPLGRDMWAEREEMKTDTRPMVEGCSCYACTRHHRAYLCHLLSAKEMTAWVLLQIHNSHIMERFFAAVRESIARGTFEEDCRTFDRVYEEKLPEKSGEGPR</sequence>
<comment type="subunit">
    <text evidence="5">Heterodimer of a catalytic subunit and an accessory subunit.</text>
</comment>
<dbReference type="InterPro" id="IPR002616">
    <property type="entry name" value="tRNA_ribo_trans-like"/>
</dbReference>
<reference evidence="7 8" key="1">
    <citation type="submission" date="2019-09" db="EMBL/GenBank/DDBJ databases">
        <title>Draft genome of the ectomycorrhizal ascomycete Sphaerosporella brunnea.</title>
        <authorList>
            <consortium name="DOE Joint Genome Institute"/>
            <person name="Benucci G.M."/>
            <person name="Marozzi G."/>
            <person name="Antonielli L."/>
            <person name="Sanchez S."/>
            <person name="Marco P."/>
            <person name="Wang X."/>
            <person name="Falini L.B."/>
            <person name="Barry K."/>
            <person name="Haridas S."/>
            <person name="Lipzen A."/>
            <person name="Labutti K."/>
            <person name="Grigoriev I.V."/>
            <person name="Murat C."/>
            <person name="Martin F."/>
            <person name="Albertini E."/>
            <person name="Donnini D."/>
            <person name="Bonito G."/>
        </authorList>
    </citation>
    <scope>NUCLEOTIDE SEQUENCE [LARGE SCALE GENOMIC DNA]</scope>
    <source>
        <strain evidence="7 8">Sb_GMNB300</strain>
    </source>
</reference>
<organism evidence="7 8">
    <name type="scientific">Sphaerosporella brunnea</name>
    <dbReference type="NCBI Taxonomy" id="1250544"/>
    <lineage>
        <taxon>Eukaryota</taxon>
        <taxon>Fungi</taxon>
        <taxon>Dikarya</taxon>
        <taxon>Ascomycota</taxon>
        <taxon>Pezizomycotina</taxon>
        <taxon>Pezizomycetes</taxon>
        <taxon>Pezizales</taxon>
        <taxon>Pyronemataceae</taxon>
        <taxon>Sphaerosporella</taxon>
    </lineage>
</organism>
<evidence type="ECO:0000256" key="2">
    <source>
        <dbReference type="ARBA" id="ARBA00022694"/>
    </source>
</evidence>
<feature type="domain" description="tRNA-guanine(15) transglycosylase-like" evidence="6">
    <location>
        <begin position="2"/>
        <end position="347"/>
    </location>
</feature>
<dbReference type="AlphaFoldDB" id="A0A5J5EH11"/>
<dbReference type="NCBIfam" id="TIGR00449">
    <property type="entry name" value="tgt_general"/>
    <property type="match status" value="1"/>
</dbReference>
<gene>
    <name evidence="7" type="ORF">FN846DRAFT_900850</name>
</gene>
<comment type="subcellular location">
    <subcellularLocation>
        <location evidence="5">Cytoplasm</location>
    </subcellularLocation>
</comment>
<protein>
    <recommendedName>
        <fullName evidence="5">Queuine tRNA-ribosyltransferase accessory subunit 2</fullName>
    </recommendedName>
    <alternativeName>
        <fullName evidence="5">Queuine tRNA-ribosyltransferase domain-containing protein 1</fullName>
    </alternativeName>
</protein>
<feature type="binding site" evidence="5">
    <location>
        <position position="314"/>
    </location>
    <ligand>
        <name>Zn(2+)</name>
        <dbReference type="ChEBI" id="CHEBI:29105"/>
    </ligand>
</feature>
<evidence type="ECO:0000313" key="7">
    <source>
        <dbReference type="EMBL" id="KAA8894680.1"/>
    </source>
</evidence>
<dbReference type="InterPro" id="IPR036511">
    <property type="entry name" value="TGT-like_sf"/>
</dbReference>
<dbReference type="GO" id="GO:0008479">
    <property type="term" value="F:tRNA-guanosine(34) queuine transglycosylase activity"/>
    <property type="evidence" value="ECO:0007669"/>
    <property type="project" value="UniProtKB-UniRule"/>
</dbReference>
<comment type="similarity">
    <text evidence="5">Belongs to the queuine tRNA-ribosyltransferase family. QTRT2 subfamily.</text>
</comment>
<feature type="binding site" evidence="5">
    <location>
        <position position="283"/>
    </location>
    <ligand>
        <name>Zn(2+)</name>
        <dbReference type="ChEBI" id="CHEBI:29105"/>
    </ligand>
</feature>
<accession>A0A5J5EH11</accession>